<evidence type="ECO:0000256" key="1">
    <source>
        <dbReference type="ARBA" id="ARBA00004141"/>
    </source>
</evidence>
<evidence type="ECO:0000256" key="2">
    <source>
        <dbReference type="ARBA" id="ARBA00012543"/>
    </source>
</evidence>
<evidence type="ECO:0000256" key="3">
    <source>
        <dbReference type="ARBA" id="ARBA00022676"/>
    </source>
</evidence>
<comment type="subcellular location">
    <subcellularLocation>
        <location evidence="1">Membrane</location>
        <topology evidence="1">Multi-pass membrane protein</topology>
    </subcellularLocation>
</comment>
<dbReference type="InterPro" id="IPR004835">
    <property type="entry name" value="Chitin_synth"/>
</dbReference>
<dbReference type="Pfam" id="PF03142">
    <property type="entry name" value="Chitin_synth_2"/>
    <property type="match status" value="1"/>
</dbReference>
<dbReference type="EC" id="2.4.1.16" evidence="2"/>
<evidence type="ECO:0000313" key="9">
    <source>
        <dbReference type="Proteomes" id="UP000266721"/>
    </source>
</evidence>
<keyword evidence="3" id="KW-0808">Transferase</keyword>
<dbReference type="GO" id="GO:0004100">
    <property type="term" value="F:chitin synthase activity"/>
    <property type="evidence" value="ECO:0007669"/>
    <property type="project" value="UniProtKB-EC"/>
</dbReference>
<dbReference type="PANTHER" id="PTHR22914:SF42">
    <property type="entry name" value="CHITIN SYNTHASE"/>
    <property type="match status" value="1"/>
</dbReference>
<keyword evidence="5 7" id="KW-1133">Transmembrane helix</keyword>
<reference evidence="8 9" key="1">
    <citation type="journal article" date="2016" name="PLoS ONE">
        <title>A First Insight into the Genome of the Filter-Feeder Mussel Mytilus galloprovincialis.</title>
        <authorList>
            <person name="Murgarella M."/>
            <person name="Puiu D."/>
            <person name="Novoa B."/>
            <person name="Figueras A."/>
            <person name="Posada D."/>
            <person name="Canchaya C."/>
        </authorList>
    </citation>
    <scope>NUCLEOTIDE SEQUENCE [LARGE SCALE GENOMIC DNA]</scope>
    <source>
        <tissue evidence="8">Muscle</tissue>
    </source>
</reference>
<feature type="transmembrane region" description="Helical" evidence="7">
    <location>
        <begin position="283"/>
        <end position="302"/>
    </location>
</feature>
<feature type="transmembrane region" description="Helical" evidence="7">
    <location>
        <begin position="253"/>
        <end position="277"/>
    </location>
</feature>
<evidence type="ECO:0000256" key="6">
    <source>
        <dbReference type="ARBA" id="ARBA00023136"/>
    </source>
</evidence>
<dbReference type="EMBL" id="KV581785">
    <property type="protein sequence ID" value="OPL33710.1"/>
    <property type="molecule type" value="Genomic_DNA"/>
</dbReference>
<keyword evidence="4 7" id="KW-0812">Transmembrane</keyword>
<keyword evidence="9" id="KW-1185">Reference proteome</keyword>
<evidence type="ECO:0000256" key="4">
    <source>
        <dbReference type="ARBA" id="ARBA00022692"/>
    </source>
</evidence>
<accession>A0A3L5TUV6</accession>
<dbReference type="Gene3D" id="3.90.550.10">
    <property type="entry name" value="Spore Coat Polysaccharide Biosynthesis Protein SpsA, Chain A"/>
    <property type="match status" value="1"/>
</dbReference>
<evidence type="ECO:0000313" key="8">
    <source>
        <dbReference type="EMBL" id="OPL33710.1"/>
    </source>
</evidence>
<dbReference type="Proteomes" id="UP000266721">
    <property type="component" value="Unassembled WGS sequence"/>
</dbReference>
<proteinExistence type="predicted"/>
<dbReference type="GO" id="GO:0016020">
    <property type="term" value="C:membrane"/>
    <property type="evidence" value="ECO:0007669"/>
    <property type="project" value="UniProtKB-SubCell"/>
</dbReference>
<organism evidence="8 9">
    <name type="scientific">Mytilus galloprovincialis</name>
    <name type="common">Mediterranean mussel</name>
    <dbReference type="NCBI Taxonomy" id="29158"/>
    <lineage>
        <taxon>Eukaryota</taxon>
        <taxon>Metazoa</taxon>
        <taxon>Spiralia</taxon>
        <taxon>Lophotrochozoa</taxon>
        <taxon>Mollusca</taxon>
        <taxon>Bivalvia</taxon>
        <taxon>Autobranchia</taxon>
        <taxon>Pteriomorphia</taxon>
        <taxon>Mytilida</taxon>
        <taxon>Mytiloidea</taxon>
        <taxon>Mytilidae</taxon>
        <taxon>Mytilinae</taxon>
        <taxon>Mytilus</taxon>
    </lineage>
</organism>
<keyword evidence="3" id="KW-0328">Glycosyltransferase</keyword>
<dbReference type="PANTHER" id="PTHR22914">
    <property type="entry name" value="CHITIN SYNTHASE"/>
    <property type="match status" value="1"/>
</dbReference>
<dbReference type="AlphaFoldDB" id="A0A3L5TUV6"/>
<dbReference type="InterPro" id="IPR029044">
    <property type="entry name" value="Nucleotide-diphossugar_trans"/>
</dbReference>
<protein>
    <recommendedName>
        <fullName evidence="2">chitin synthase</fullName>
        <ecNumber evidence="2">2.4.1.16</ecNumber>
    </recommendedName>
</protein>
<keyword evidence="6 7" id="KW-0472">Membrane</keyword>
<sequence>MQDLPDIKTKTTIVQDNGGKNKRDMFSYGSGTIPTHVFIEDAFDPLDGEETYPNVNIHVETFIKCIYMAGSCIYGRDIKLDDGYMYRTPYGARINWILPGGNKLIAHLKDKTKIRFNRRWTQVMYMNYIFKWCIHENHGELGKKAALENTYILTLDADVQFKPEDVRNLIRRMNKSKLIGAACGRIHPLGRDEIRWLCTMLVKQGWKIEYCDDSHAYTYVPEEFKSLYNQRRRWIPSTLANILDVLRNWQKMFMFVSTLLKPGTIFMTIFGAIIVGFDGISPWLSLILNLIPVGLFVLMTLYSPAEKQ</sequence>
<evidence type="ECO:0000256" key="7">
    <source>
        <dbReference type="SAM" id="Phobius"/>
    </source>
</evidence>
<gene>
    <name evidence="8" type="ORF">AM593_06769</name>
</gene>
<feature type="non-terminal residue" evidence="8">
    <location>
        <position position="308"/>
    </location>
</feature>
<name>A0A3L5TUV6_MYTGA</name>
<evidence type="ECO:0000256" key="5">
    <source>
        <dbReference type="ARBA" id="ARBA00022989"/>
    </source>
</evidence>
<dbReference type="GO" id="GO:0071944">
    <property type="term" value="C:cell periphery"/>
    <property type="evidence" value="ECO:0007669"/>
    <property type="project" value="TreeGrafter"/>
</dbReference>
<feature type="non-terminal residue" evidence="8">
    <location>
        <position position="1"/>
    </location>
</feature>
<dbReference type="SUPFAM" id="SSF53448">
    <property type="entry name" value="Nucleotide-diphospho-sugar transferases"/>
    <property type="match status" value="1"/>
</dbReference>
<comment type="caution">
    <text evidence="8">The sequence shown here is derived from an EMBL/GenBank/DDBJ whole genome shotgun (WGS) entry which is preliminary data.</text>
</comment>
<dbReference type="GO" id="GO:0006031">
    <property type="term" value="P:chitin biosynthetic process"/>
    <property type="evidence" value="ECO:0007669"/>
    <property type="project" value="TreeGrafter"/>
</dbReference>